<dbReference type="PANTHER" id="PTHR24412:SF35">
    <property type="entry name" value="ACTIN-BINDING PROTEIN IPP"/>
    <property type="match status" value="1"/>
</dbReference>
<dbReference type="Gene3D" id="1.25.40.420">
    <property type="match status" value="1"/>
</dbReference>
<dbReference type="Pfam" id="PF24681">
    <property type="entry name" value="Kelch_KLHDC2_KLHL20_DRC7"/>
    <property type="match status" value="1"/>
</dbReference>
<gene>
    <name evidence="4" type="ORF">RIMI_LOCUS14479566</name>
</gene>
<dbReference type="InterPro" id="IPR011705">
    <property type="entry name" value="BACK"/>
</dbReference>
<dbReference type="InterPro" id="IPR011333">
    <property type="entry name" value="SKP1/BTB/POZ_sf"/>
</dbReference>
<dbReference type="Gene3D" id="2.120.10.80">
    <property type="entry name" value="Kelch-type beta propeller"/>
    <property type="match status" value="2"/>
</dbReference>
<dbReference type="Gene3D" id="3.30.710.10">
    <property type="entry name" value="Potassium Channel Kv1.1, Chain A"/>
    <property type="match status" value="1"/>
</dbReference>
<dbReference type="EMBL" id="CAUEEQ010037433">
    <property type="protein sequence ID" value="CAJ0953853.1"/>
    <property type="molecule type" value="Genomic_DNA"/>
</dbReference>
<evidence type="ECO:0000313" key="4">
    <source>
        <dbReference type="EMBL" id="CAJ0953853.1"/>
    </source>
</evidence>
<proteinExistence type="predicted"/>
<dbReference type="SMART" id="SM00612">
    <property type="entry name" value="Kelch"/>
    <property type="match status" value="5"/>
</dbReference>
<dbReference type="SMART" id="SM00875">
    <property type="entry name" value="BACK"/>
    <property type="match status" value="1"/>
</dbReference>
<accession>A0ABN9M1T7</accession>
<dbReference type="SUPFAM" id="SSF54695">
    <property type="entry name" value="POZ domain"/>
    <property type="match status" value="1"/>
</dbReference>
<dbReference type="PROSITE" id="PS50097">
    <property type="entry name" value="BTB"/>
    <property type="match status" value="1"/>
</dbReference>
<dbReference type="Pfam" id="PF01344">
    <property type="entry name" value="Kelch_1"/>
    <property type="match status" value="1"/>
</dbReference>
<evidence type="ECO:0000259" key="3">
    <source>
        <dbReference type="PROSITE" id="PS50097"/>
    </source>
</evidence>
<dbReference type="PANTHER" id="PTHR24412">
    <property type="entry name" value="KELCH PROTEIN"/>
    <property type="match status" value="1"/>
</dbReference>
<dbReference type="SUPFAM" id="SSF50965">
    <property type="entry name" value="Galactose oxidase, central domain"/>
    <property type="match status" value="1"/>
</dbReference>
<dbReference type="InterPro" id="IPR011043">
    <property type="entry name" value="Gal_Oxase/kelch_b-propeller"/>
</dbReference>
<protein>
    <recommendedName>
        <fullName evidence="3">BTB domain-containing protein</fullName>
    </recommendedName>
</protein>
<feature type="domain" description="BTB" evidence="3">
    <location>
        <begin position="83"/>
        <end position="150"/>
    </location>
</feature>
<dbReference type="PRINTS" id="PR00501">
    <property type="entry name" value="KELCHREPEAT"/>
</dbReference>
<evidence type="ECO:0000256" key="1">
    <source>
        <dbReference type="ARBA" id="ARBA00022441"/>
    </source>
</evidence>
<dbReference type="InterPro" id="IPR017096">
    <property type="entry name" value="BTB-kelch_protein"/>
</dbReference>
<keyword evidence="2" id="KW-0677">Repeat</keyword>
<keyword evidence="5" id="KW-1185">Reference proteome</keyword>
<dbReference type="InterPro" id="IPR030104">
    <property type="entry name" value="BTB_POZ_IPP"/>
</dbReference>
<dbReference type="SMART" id="SM00225">
    <property type="entry name" value="BTB"/>
    <property type="match status" value="1"/>
</dbReference>
<dbReference type="Pfam" id="PF07707">
    <property type="entry name" value="BACK"/>
    <property type="match status" value="1"/>
</dbReference>
<dbReference type="InterPro" id="IPR000210">
    <property type="entry name" value="BTB/POZ_dom"/>
</dbReference>
<organism evidence="4 5">
    <name type="scientific">Ranitomeya imitator</name>
    <name type="common">mimic poison frog</name>
    <dbReference type="NCBI Taxonomy" id="111125"/>
    <lineage>
        <taxon>Eukaryota</taxon>
        <taxon>Metazoa</taxon>
        <taxon>Chordata</taxon>
        <taxon>Craniata</taxon>
        <taxon>Vertebrata</taxon>
        <taxon>Euteleostomi</taxon>
        <taxon>Amphibia</taxon>
        <taxon>Batrachia</taxon>
        <taxon>Anura</taxon>
        <taxon>Neobatrachia</taxon>
        <taxon>Hyloidea</taxon>
        <taxon>Dendrobatidae</taxon>
        <taxon>Dendrobatinae</taxon>
        <taxon>Ranitomeya</taxon>
    </lineage>
</organism>
<keyword evidence="1" id="KW-0880">Kelch repeat</keyword>
<dbReference type="CDD" id="cd18256">
    <property type="entry name" value="BTB_POZ_KLHL27_IPP"/>
    <property type="match status" value="1"/>
</dbReference>
<evidence type="ECO:0000256" key="2">
    <source>
        <dbReference type="ARBA" id="ARBA00022737"/>
    </source>
</evidence>
<dbReference type="Proteomes" id="UP001176940">
    <property type="component" value="Unassembled WGS sequence"/>
</dbReference>
<name>A0ABN9M1T7_9NEOB</name>
<dbReference type="Pfam" id="PF00651">
    <property type="entry name" value="BTB"/>
    <property type="match status" value="1"/>
</dbReference>
<sequence>MWTPALPEFLPPPPTWPPALAGSQRERKRHDVITTKLESSLFSVAIMALASTTSMAASLHSVGEHAQLVLQQMNKMRQQLEFCDLHVHIGQVVFGVHKLVLAASSPYFAALLSGGMKESAGDVVRIQEVEADIFQLLLDFIYTGSVLISSENVQELMTAADMLQLNHVVALCCDFLKEQIEPGNCIGFFQFSEQLACQPLLEFTESYIHAHFPAAQQGDEFLMLTKEQLIRLLRSEELCIEEEHQVFSAAMSWLQKDTATRKRHVVEVLEPVRFSLLPPQRLQKNIEEVTDFSLRVALHTLLREYFEPSLSPKDKKLCNFLQTSRVRPRRKARKFLYAIGGYIRLQGGRWSDSRALSCVERFDTFSQYWSTVSSLHQARSGMSAAVLDGKIYVVGGEKDSMIFDCVECYDPVTKQWTAVPSMNQPRCSLGVCSCHGAIYAMGGWVGAEIGNDIERFSPEDNAWQVVGQMSVPRYNFACCESQGMIYVVGGIGQEGIELSSAEVFDPITKRWMSLPDKWVDVAPMRVPRAGVSVVSVNGLLYATGGRSSMQNHSAPVTSDSVEVYNPHTDSWTEIGSMITSRCEGSLAVL</sequence>
<dbReference type="InterPro" id="IPR015915">
    <property type="entry name" value="Kelch-typ_b-propeller"/>
</dbReference>
<evidence type="ECO:0000313" key="5">
    <source>
        <dbReference type="Proteomes" id="UP001176940"/>
    </source>
</evidence>
<reference evidence="4" key="1">
    <citation type="submission" date="2023-07" db="EMBL/GenBank/DDBJ databases">
        <authorList>
            <person name="Stuckert A."/>
        </authorList>
    </citation>
    <scope>NUCLEOTIDE SEQUENCE</scope>
</reference>
<dbReference type="PIRSF" id="PIRSF037037">
    <property type="entry name" value="Kelch-like_protein_gigaxonin"/>
    <property type="match status" value="1"/>
</dbReference>
<comment type="caution">
    <text evidence="4">The sequence shown here is derived from an EMBL/GenBank/DDBJ whole genome shotgun (WGS) entry which is preliminary data.</text>
</comment>
<dbReference type="InterPro" id="IPR006652">
    <property type="entry name" value="Kelch_1"/>
</dbReference>